<comment type="caution">
    <text evidence="8">Lacks conserved residue(s) required for the propagation of feature annotation.</text>
</comment>
<evidence type="ECO:0000256" key="3">
    <source>
        <dbReference type="ARBA" id="ARBA00022536"/>
    </source>
</evidence>
<dbReference type="SMART" id="SM00179">
    <property type="entry name" value="EGF_CA"/>
    <property type="match status" value="3"/>
</dbReference>
<evidence type="ECO:0000256" key="7">
    <source>
        <dbReference type="ARBA" id="ARBA00023180"/>
    </source>
</evidence>
<keyword evidence="7" id="KW-0325">Glycoprotein</keyword>
<dbReference type="PANTHER" id="PTHR47333">
    <property type="entry name" value="VON WILLEBRAND FACTOR C AND EGF DOMAIN-CONTAINING PROTEIN"/>
    <property type="match status" value="1"/>
</dbReference>
<keyword evidence="2" id="KW-0964">Secreted</keyword>
<evidence type="ECO:0000256" key="1">
    <source>
        <dbReference type="ARBA" id="ARBA00004613"/>
    </source>
</evidence>
<sequence>VQRNLEYFQKDYVTEKRSRTVLDTGERAAVDIDECLQNGRICNNGRCVNTDGSFHCVCNAGFQVSPDGKNCQDMDECSVKNMCLNGMCINEDGSFKCICKPGFQLASNGRFCTDIDECETAGICMNGHCVNTEGSFRCECFPGLAVGLDGRVCVDTHMRSTCYGGYKRGQCVHSTGRCDKIRVLLCQHRICFWRTVPTLPYKNF</sequence>
<dbReference type="PROSITE" id="PS00010">
    <property type="entry name" value="ASX_HYDROXYL"/>
    <property type="match status" value="3"/>
</dbReference>
<dbReference type="Pfam" id="PF12661">
    <property type="entry name" value="hEGF"/>
    <property type="match status" value="1"/>
</dbReference>
<dbReference type="Pfam" id="PF12662">
    <property type="entry name" value="cEGF"/>
    <property type="match status" value="1"/>
</dbReference>
<dbReference type="EMBL" id="CAUEEQ010077969">
    <property type="protein sequence ID" value="CAJ0967004.1"/>
    <property type="molecule type" value="Genomic_DNA"/>
</dbReference>
<dbReference type="InterPro" id="IPR000742">
    <property type="entry name" value="EGF"/>
</dbReference>
<evidence type="ECO:0000256" key="5">
    <source>
        <dbReference type="ARBA" id="ARBA00022737"/>
    </source>
</evidence>
<organism evidence="10 11">
    <name type="scientific">Ranitomeya imitator</name>
    <name type="common">mimic poison frog</name>
    <dbReference type="NCBI Taxonomy" id="111125"/>
    <lineage>
        <taxon>Eukaryota</taxon>
        <taxon>Metazoa</taxon>
        <taxon>Chordata</taxon>
        <taxon>Craniata</taxon>
        <taxon>Vertebrata</taxon>
        <taxon>Euteleostomi</taxon>
        <taxon>Amphibia</taxon>
        <taxon>Batrachia</taxon>
        <taxon>Anura</taxon>
        <taxon>Neobatrachia</taxon>
        <taxon>Hyloidea</taxon>
        <taxon>Dendrobatidae</taxon>
        <taxon>Dendrobatinae</taxon>
        <taxon>Ranitomeya</taxon>
    </lineage>
</organism>
<evidence type="ECO:0000313" key="10">
    <source>
        <dbReference type="EMBL" id="CAJ0967004.1"/>
    </source>
</evidence>
<evidence type="ECO:0000256" key="2">
    <source>
        <dbReference type="ARBA" id="ARBA00022525"/>
    </source>
</evidence>
<dbReference type="SMART" id="SM00181">
    <property type="entry name" value="EGF"/>
    <property type="match status" value="3"/>
</dbReference>
<keyword evidence="4" id="KW-0732">Signal</keyword>
<comment type="caution">
    <text evidence="10">The sequence shown here is derived from an EMBL/GenBank/DDBJ whole genome shotgun (WGS) entry which is preliminary data.</text>
</comment>
<evidence type="ECO:0000259" key="9">
    <source>
        <dbReference type="PROSITE" id="PS50026"/>
    </source>
</evidence>
<dbReference type="InterPro" id="IPR026823">
    <property type="entry name" value="cEGF"/>
</dbReference>
<dbReference type="PROSITE" id="PS50026">
    <property type="entry name" value="EGF_3"/>
    <property type="match status" value="3"/>
</dbReference>
<dbReference type="Gene3D" id="2.10.25.10">
    <property type="entry name" value="Laminin"/>
    <property type="match status" value="3"/>
</dbReference>
<keyword evidence="3 8" id="KW-0245">EGF-like domain</keyword>
<dbReference type="PANTHER" id="PTHR47333:SF5">
    <property type="entry name" value="FIBRILLIN-3"/>
    <property type="match status" value="1"/>
</dbReference>
<dbReference type="CDD" id="cd00054">
    <property type="entry name" value="EGF_CA"/>
    <property type="match status" value="3"/>
</dbReference>
<evidence type="ECO:0000256" key="6">
    <source>
        <dbReference type="ARBA" id="ARBA00023157"/>
    </source>
</evidence>
<evidence type="ECO:0000256" key="4">
    <source>
        <dbReference type="ARBA" id="ARBA00022729"/>
    </source>
</evidence>
<feature type="domain" description="EGF-like" evidence="9">
    <location>
        <begin position="31"/>
        <end position="72"/>
    </location>
</feature>
<dbReference type="SUPFAM" id="SSF57184">
    <property type="entry name" value="Growth factor receptor domain"/>
    <property type="match status" value="1"/>
</dbReference>
<gene>
    <name evidence="10" type="ORF">RIMI_LOCUS21877786</name>
</gene>
<dbReference type="InterPro" id="IPR049883">
    <property type="entry name" value="NOTCH1_EGF-like"/>
</dbReference>
<dbReference type="InterPro" id="IPR018097">
    <property type="entry name" value="EGF_Ca-bd_CS"/>
</dbReference>
<dbReference type="InterPro" id="IPR013032">
    <property type="entry name" value="EGF-like_CS"/>
</dbReference>
<dbReference type="Pfam" id="PF07645">
    <property type="entry name" value="EGF_CA"/>
    <property type="match status" value="1"/>
</dbReference>
<feature type="domain" description="EGF-like" evidence="9">
    <location>
        <begin position="73"/>
        <end position="113"/>
    </location>
</feature>
<keyword evidence="6" id="KW-1015">Disulfide bond</keyword>
<evidence type="ECO:0000256" key="8">
    <source>
        <dbReference type="PROSITE-ProRule" id="PRU00076"/>
    </source>
</evidence>
<feature type="non-terminal residue" evidence="10">
    <location>
        <position position="1"/>
    </location>
</feature>
<dbReference type="PROSITE" id="PS01186">
    <property type="entry name" value="EGF_2"/>
    <property type="match status" value="2"/>
</dbReference>
<accession>A0ABN9MJP0</accession>
<dbReference type="InterPro" id="IPR001881">
    <property type="entry name" value="EGF-like_Ca-bd_dom"/>
</dbReference>
<dbReference type="InterPro" id="IPR000152">
    <property type="entry name" value="EGF-type_Asp/Asn_hydroxyl_site"/>
</dbReference>
<dbReference type="Proteomes" id="UP001176940">
    <property type="component" value="Unassembled WGS sequence"/>
</dbReference>
<evidence type="ECO:0000313" key="11">
    <source>
        <dbReference type="Proteomes" id="UP001176940"/>
    </source>
</evidence>
<comment type="subcellular location">
    <subcellularLocation>
        <location evidence="1">Secreted</location>
    </subcellularLocation>
</comment>
<protein>
    <recommendedName>
        <fullName evidence="9">EGF-like domain-containing protein</fullName>
    </recommendedName>
</protein>
<feature type="domain" description="EGF-like" evidence="9">
    <location>
        <begin position="114"/>
        <end position="154"/>
    </location>
</feature>
<name>A0ABN9MJP0_9NEOB</name>
<dbReference type="InterPro" id="IPR052080">
    <property type="entry name" value="vWF_C/EGF_Fibrillin"/>
</dbReference>
<dbReference type="InterPro" id="IPR009030">
    <property type="entry name" value="Growth_fac_rcpt_cys_sf"/>
</dbReference>
<keyword evidence="5" id="KW-0677">Repeat</keyword>
<feature type="non-terminal residue" evidence="10">
    <location>
        <position position="204"/>
    </location>
</feature>
<reference evidence="10" key="1">
    <citation type="submission" date="2023-07" db="EMBL/GenBank/DDBJ databases">
        <authorList>
            <person name="Stuckert A."/>
        </authorList>
    </citation>
    <scope>NUCLEOTIDE SEQUENCE</scope>
</reference>
<keyword evidence="11" id="KW-1185">Reference proteome</keyword>
<proteinExistence type="predicted"/>
<dbReference type="PROSITE" id="PS01187">
    <property type="entry name" value="EGF_CA"/>
    <property type="match status" value="2"/>
</dbReference>